<organism evidence="2 3">
    <name type="scientific">Apiosordaria backusii</name>
    <dbReference type="NCBI Taxonomy" id="314023"/>
    <lineage>
        <taxon>Eukaryota</taxon>
        <taxon>Fungi</taxon>
        <taxon>Dikarya</taxon>
        <taxon>Ascomycota</taxon>
        <taxon>Pezizomycotina</taxon>
        <taxon>Sordariomycetes</taxon>
        <taxon>Sordariomycetidae</taxon>
        <taxon>Sordariales</taxon>
        <taxon>Lasiosphaeriaceae</taxon>
        <taxon>Apiosordaria</taxon>
    </lineage>
</organism>
<evidence type="ECO:0000313" key="3">
    <source>
        <dbReference type="Proteomes" id="UP001172159"/>
    </source>
</evidence>
<reference evidence="2" key="1">
    <citation type="submission" date="2023-06" db="EMBL/GenBank/DDBJ databases">
        <title>Genome-scale phylogeny and comparative genomics of the fungal order Sordariales.</title>
        <authorList>
            <consortium name="Lawrence Berkeley National Laboratory"/>
            <person name="Hensen N."/>
            <person name="Bonometti L."/>
            <person name="Westerberg I."/>
            <person name="Brannstrom I.O."/>
            <person name="Guillou S."/>
            <person name="Cros-Aarteil S."/>
            <person name="Calhoun S."/>
            <person name="Haridas S."/>
            <person name="Kuo A."/>
            <person name="Mondo S."/>
            <person name="Pangilinan J."/>
            <person name="Riley R."/>
            <person name="Labutti K."/>
            <person name="Andreopoulos B."/>
            <person name="Lipzen A."/>
            <person name="Chen C."/>
            <person name="Yanf M."/>
            <person name="Daum C."/>
            <person name="Ng V."/>
            <person name="Clum A."/>
            <person name="Steindorff A."/>
            <person name="Ohm R."/>
            <person name="Martin F."/>
            <person name="Silar P."/>
            <person name="Natvig D."/>
            <person name="Lalanne C."/>
            <person name="Gautier V."/>
            <person name="Ament-Velasquez S.L."/>
            <person name="Kruys A."/>
            <person name="Hutchinson M.I."/>
            <person name="Powell A.J."/>
            <person name="Barry K."/>
            <person name="Miller A.N."/>
            <person name="Grigoriev I.V."/>
            <person name="Debuchy R."/>
            <person name="Gladieux P."/>
            <person name="Thoren M.H."/>
            <person name="Johannesson H."/>
        </authorList>
    </citation>
    <scope>NUCLEOTIDE SEQUENCE</scope>
    <source>
        <strain evidence="2">CBS 540.89</strain>
    </source>
</reference>
<protein>
    <submittedName>
        <fullName evidence="2">Uncharacterized protein</fullName>
    </submittedName>
</protein>
<keyword evidence="1" id="KW-0472">Membrane</keyword>
<evidence type="ECO:0000313" key="2">
    <source>
        <dbReference type="EMBL" id="KAK0726587.1"/>
    </source>
</evidence>
<feature type="transmembrane region" description="Helical" evidence="1">
    <location>
        <begin position="62"/>
        <end position="86"/>
    </location>
</feature>
<proteinExistence type="predicted"/>
<sequence length="188" mass="22255">MNRFFAEIDKAIARKQLELYQQRRKEFLHLVRIAFYNTIVMFIWAFSFHIFAAYLPLATVPFIYAFTYFLAQDILGASWVILWVTIRTILSKESPLQREATPSEKALEQAHHEWNAFKMSAFKRLEKMREVVRQGQFKEGLDTEMEYFGFQSSVWAYLPPTLSPLLFDDESTARFMDSVDFDWGVLHN</sequence>
<feature type="transmembrane region" description="Helical" evidence="1">
    <location>
        <begin position="33"/>
        <end position="56"/>
    </location>
</feature>
<name>A0AA40B348_9PEZI</name>
<keyword evidence="1" id="KW-1133">Transmembrane helix</keyword>
<evidence type="ECO:0000256" key="1">
    <source>
        <dbReference type="SAM" id="Phobius"/>
    </source>
</evidence>
<dbReference type="AlphaFoldDB" id="A0AA40B348"/>
<gene>
    <name evidence="2" type="ORF">B0T21DRAFT_385787</name>
</gene>
<dbReference type="EMBL" id="JAUKTV010000010">
    <property type="protein sequence ID" value="KAK0726587.1"/>
    <property type="molecule type" value="Genomic_DNA"/>
</dbReference>
<dbReference type="Proteomes" id="UP001172159">
    <property type="component" value="Unassembled WGS sequence"/>
</dbReference>
<keyword evidence="3" id="KW-1185">Reference proteome</keyword>
<accession>A0AA40B348</accession>
<keyword evidence="1" id="KW-0812">Transmembrane</keyword>
<comment type="caution">
    <text evidence="2">The sequence shown here is derived from an EMBL/GenBank/DDBJ whole genome shotgun (WGS) entry which is preliminary data.</text>
</comment>